<feature type="non-terminal residue" evidence="2">
    <location>
        <position position="1"/>
    </location>
</feature>
<evidence type="ECO:0000313" key="3">
    <source>
        <dbReference type="EMBL" id="CAF3990212.1"/>
    </source>
</evidence>
<dbReference type="Pfam" id="PF00305">
    <property type="entry name" value="Lipoxygenase"/>
    <property type="match status" value="1"/>
</dbReference>
<dbReference type="GO" id="GO:0016702">
    <property type="term" value="F:oxidoreductase activity, acting on single donors with incorporation of molecular oxygen, incorporation of two atoms of oxygen"/>
    <property type="evidence" value="ECO:0007669"/>
    <property type="project" value="InterPro"/>
</dbReference>
<proteinExistence type="predicted"/>
<dbReference type="AlphaFoldDB" id="A0A814Y9I9"/>
<dbReference type="EMBL" id="CAJNOQ010009526">
    <property type="protein sequence ID" value="CAF1227318.1"/>
    <property type="molecule type" value="Genomic_DNA"/>
</dbReference>
<gene>
    <name evidence="2" type="ORF">GPM918_LOCUS24994</name>
    <name evidence="3" type="ORF">SRO942_LOCUS25000</name>
</gene>
<accession>A0A814Y9I9</accession>
<dbReference type="InterPro" id="IPR036226">
    <property type="entry name" value="LipOase_C_sf"/>
</dbReference>
<comment type="caution">
    <text evidence="2">The sequence shown here is derived from an EMBL/GenBank/DDBJ whole genome shotgun (WGS) entry which is preliminary data.</text>
</comment>
<dbReference type="OrthoDB" id="407298at2759"/>
<dbReference type="EMBL" id="CAJOBC010009531">
    <property type="protein sequence ID" value="CAF3990212.1"/>
    <property type="molecule type" value="Genomic_DNA"/>
</dbReference>
<dbReference type="SUPFAM" id="SSF48484">
    <property type="entry name" value="Lipoxigenase"/>
    <property type="match status" value="1"/>
</dbReference>
<dbReference type="Proteomes" id="UP000681722">
    <property type="component" value="Unassembled WGS sequence"/>
</dbReference>
<dbReference type="GO" id="GO:0046872">
    <property type="term" value="F:metal ion binding"/>
    <property type="evidence" value="ECO:0007669"/>
    <property type="project" value="InterPro"/>
</dbReference>
<feature type="domain" description="Lipoxygenase" evidence="1">
    <location>
        <begin position="3"/>
        <end position="118"/>
    </location>
</feature>
<protein>
    <recommendedName>
        <fullName evidence="1">Lipoxygenase domain-containing protein</fullName>
    </recommendedName>
</protein>
<dbReference type="InterPro" id="IPR013819">
    <property type="entry name" value="LipOase_C"/>
</dbReference>
<evidence type="ECO:0000313" key="2">
    <source>
        <dbReference type="EMBL" id="CAF1227318.1"/>
    </source>
</evidence>
<organism evidence="2 4">
    <name type="scientific">Didymodactylos carnosus</name>
    <dbReference type="NCBI Taxonomy" id="1234261"/>
    <lineage>
        <taxon>Eukaryota</taxon>
        <taxon>Metazoa</taxon>
        <taxon>Spiralia</taxon>
        <taxon>Gnathifera</taxon>
        <taxon>Rotifera</taxon>
        <taxon>Eurotatoria</taxon>
        <taxon>Bdelloidea</taxon>
        <taxon>Philodinida</taxon>
        <taxon>Philodinidae</taxon>
        <taxon>Didymodactylos</taxon>
    </lineage>
</organism>
<sequence length="155" mass="18854">RKHLPFDHPLRIFIKPFTYHTVSVNYQAALSLVNNRGLVHRIWASDYEEFLKVCDYISMNYKFRLLPNFIDKSMDADNNNKTKDEWDKIYPIHRDLNEFWNIIQKYVQTFFEINYNLSIKDDNDNLPDDLYITEFIQEICKQTIFVYVMHIVLIY</sequence>
<name>A0A814Y9I9_9BILA</name>
<reference evidence="2" key="1">
    <citation type="submission" date="2021-02" db="EMBL/GenBank/DDBJ databases">
        <authorList>
            <person name="Nowell W R."/>
        </authorList>
    </citation>
    <scope>NUCLEOTIDE SEQUENCE</scope>
</reference>
<evidence type="ECO:0000259" key="1">
    <source>
        <dbReference type="Pfam" id="PF00305"/>
    </source>
</evidence>
<dbReference type="Gene3D" id="1.20.245.10">
    <property type="entry name" value="Lipoxygenase-1, Domain 5"/>
    <property type="match status" value="1"/>
</dbReference>
<dbReference type="Proteomes" id="UP000663829">
    <property type="component" value="Unassembled WGS sequence"/>
</dbReference>
<keyword evidence="4" id="KW-1185">Reference proteome</keyword>
<evidence type="ECO:0000313" key="4">
    <source>
        <dbReference type="Proteomes" id="UP000663829"/>
    </source>
</evidence>